<dbReference type="GO" id="GO:0006284">
    <property type="term" value="P:base-excision repair"/>
    <property type="evidence" value="ECO:0007669"/>
    <property type="project" value="InterPro"/>
</dbReference>
<dbReference type="SUPFAM" id="SSF46946">
    <property type="entry name" value="S13-like H2TH domain"/>
    <property type="match status" value="1"/>
</dbReference>
<dbReference type="InterPro" id="IPR015886">
    <property type="entry name" value="H2TH_FPG"/>
</dbReference>
<dbReference type="GO" id="GO:0034039">
    <property type="term" value="F:8-oxo-7,8-dihydroguanine DNA N-glycosylase activity"/>
    <property type="evidence" value="ECO:0007669"/>
    <property type="project" value="TreeGrafter"/>
</dbReference>
<evidence type="ECO:0000259" key="17">
    <source>
        <dbReference type="SMART" id="SM01232"/>
    </source>
</evidence>
<dbReference type="EC" id="3.2.2.23" evidence="15"/>
<keyword evidence="4" id="KW-0479">Metal-binding</keyword>
<evidence type="ECO:0000256" key="11">
    <source>
        <dbReference type="ARBA" id="ARBA00023239"/>
    </source>
</evidence>
<dbReference type="SMART" id="SM00898">
    <property type="entry name" value="Fapy_DNA_glyco"/>
    <property type="match status" value="1"/>
</dbReference>
<reference evidence="18 19" key="1">
    <citation type="submission" date="2019-11" db="EMBL/GenBank/DDBJ databases">
        <title>Complete genome sequence of Spiroplasma tabanidicola TAUS-1 (DSM 22603).</title>
        <authorList>
            <person name="Huang C.-T."/>
            <person name="Lin Y.-C."/>
            <person name="Kuo C.-H."/>
        </authorList>
    </citation>
    <scope>NUCLEOTIDE SEQUENCE [LARGE SCALE GENOMIC DNA]</scope>
    <source>
        <strain evidence="18 19">TAUS-1</strain>
    </source>
</reference>
<keyword evidence="6" id="KW-0863">Zinc-finger</keyword>
<keyword evidence="9 15" id="KW-0238">DNA-binding</keyword>
<dbReference type="Gene3D" id="1.10.8.50">
    <property type="match status" value="1"/>
</dbReference>
<evidence type="ECO:0000313" key="19">
    <source>
        <dbReference type="Proteomes" id="UP000424468"/>
    </source>
</evidence>
<dbReference type="HAMAP" id="MF_00103">
    <property type="entry name" value="Fapy_DNA_glycosyl"/>
    <property type="match status" value="1"/>
</dbReference>
<keyword evidence="5 15" id="KW-0227">DNA damage</keyword>
<dbReference type="PANTHER" id="PTHR22993:SF9">
    <property type="entry name" value="FORMAMIDOPYRIMIDINE-DNA GLYCOSYLASE"/>
    <property type="match status" value="1"/>
</dbReference>
<dbReference type="OrthoDB" id="9800855at2"/>
<name>A0A6I6C9I8_9MOLU</name>
<keyword evidence="8" id="KW-0862">Zinc</keyword>
<feature type="active site" description="Proton donor; for beta-elimination activity" evidence="15">
    <location>
        <position position="60"/>
    </location>
</feature>
<evidence type="ECO:0000256" key="10">
    <source>
        <dbReference type="ARBA" id="ARBA00023204"/>
    </source>
</evidence>
<dbReference type="GO" id="GO:0003690">
    <property type="term" value="F:double-stranded DNA binding"/>
    <property type="evidence" value="ECO:0007669"/>
    <property type="project" value="UniProtKB-ARBA"/>
</dbReference>
<keyword evidence="13 15" id="KW-0326">Glycosidase</keyword>
<comment type="similarity">
    <text evidence="2 15">Belongs to the FPG family.</text>
</comment>
<sequence length="275" mass="32135">MPELPEVETVVRSLNKRLKGLTIEKVEIFYPKIIKSNQTVKDFENIIKNKKIDNIERIAKYIIFRLQDKVLISHLRMEGKWFVYDKNEEYDKKHVLATFHLSNNKLLNYHDTRRFGTFNLEDVNEYLDINPIKKIGPEPFNSKVDGNFLYEKMKNSSRHIKTMLLDQTIISGIGNIYADEILFDAKINPLITGDYLIVKDYDRIAESARKILKKSIELGGTTIDTYQPEQGIDGKFQNELKVHTRKGQNCYECQSEIVKIKVNGRGTYYCKNCQK</sequence>
<gene>
    <name evidence="15 18" type="primary">mutM</name>
    <name evidence="15" type="synonym">fpg</name>
    <name evidence="18" type="ORF">STABA_v1c09010</name>
</gene>
<dbReference type="Gene3D" id="3.20.190.10">
    <property type="entry name" value="MutM-like, N-terminal"/>
    <property type="match status" value="1"/>
</dbReference>
<comment type="function">
    <text evidence="15">Involved in base excision repair of DNA damaged by oxidation or by mutagenic agents. Acts as DNA glycosylase that recognizes and removes damaged bases. Has a preference for oxidized purines, such as 7,8-dihydro-8-oxoguanine (8-oxoG). Has AP (apurinic/apyrimidinic) lyase activity and introduces nicks in the DNA strand. Cleaves the DNA backbone by beta-delta elimination to generate a single-strand break at the site of the removed base with both 3'- and 5'-phosphates.</text>
</comment>
<evidence type="ECO:0000256" key="7">
    <source>
        <dbReference type="ARBA" id="ARBA00022801"/>
    </source>
</evidence>
<keyword evidence="19" id="KW-1185">Reference proteome</keyword>
<organism evidence="18 19">
    <name type="scientific">Spiroplasma tabanidicola</name>
    <dbReference type="NCBI Taxonomy" id="324079"/>
    <lineage>
        <taxon>Bacteria</taxon>
        <taxon>Bacillati</taxon>
        <taxon>Mycoplasmatota</taxon>
        <taxon>Mollicutes</taxon>
        <taxon>Entomoplasmatales</taxon>
        <taxon>Spiroplasmataceae</taxon>
        <taxon>Spiroplasma</taxon>
    </lineage>
</organism>
<comment type="caution">
    <text evidence="15">Lacks conserved residue(s) required for the propagation of feature annotation.</text>
</comment>
<evidence type="ECO:0000256" key="5">
    <source>
        <dbReference type="ARBA" id="ARBA00022763"/>
    </source>
</evidence>
<evidence type="ECO:0000256" key="13">
    <source>
        <dbReference type="ARBA" id="ARBA00023295"/>
    </source>
</evidence>
<dbReference type="FunFam" id="1.10.8.50:FF:000003">
    <property type="entry name" value="Formamidopyrimidine-DNA glycosylase"/>
    <property type="match status" value="1"/>
</dbReference>
<proteinExistence type="inferred from homology"/>
<dbReference type="InterPro" id="IPR010663">
    <property type="entry name" value="Znf_FPG/IleRS"/>
</dbReference>
<dbReference type="CDD" id="cd08966">
    <property type="entry name" value="EcFpg-like_N"/>
    <property type="match status" value="1"/>
</dbReference>
<comment type="catalytic activity">
    <reaction evidence="14 15">
        <text>2'-deoxyribonucleotide-(2'-deoxyribose 5'-phosphate)-2'-deoxyribonucleotide-DNA = a 3'-end 2'-deoxyribonucleotide-(2,3-dehydro-2,3-deoxyribose 5'-phosphate)-DNA + a 5'-end 5'-phospho-2'-deoxyribonucleoside-DNA + H(+)</text>
        <dbReference type="Rhea" id="RHEA:66592"/>
        <dbReference type="Rhea" id="RHEA-COMP:13180"/>
        <dbReference type="Rhea" id="RHEA-COMP:16897"/>
        <dbReference type="Rhea" id="RHEA-COMP:17067"/>
        <dbReference type="ChEBI" id="CHEBI:15378"/>
        <dbReference type="ChEBI" id="CHEBI:136412"/>
        <dbReference type="ChEBI" id="CHEBI:157695"/>
        <dbReference type="ChEBI" id="CHEBI:167181"/>
        <dbReference type="EC" id="4.2.99.18"/>
    </reaction>
</comment>
<keyword evidence="7 15" id="KW-0378">Hydrolase</keyword>
<feature type="binding site" evidence="15">
    <location>
        <position position="94"/>
    </location>
    <ligand>
        <name>DNA</name>
        <dbReference type="ChEBI" id="CHEBI:16991"/>
    </ligand>
</feature>
<evidence type="ECO:0000256" key="12">
    <source>
        <dbReference type="ARBA" id="ARBA00023268"/>
    </source>
</evidence>
<dbReference type="Pfam" id="PF06831">
    <property type="entry name" value="H2TH"/>
    <property type="match status" value="1"/>
</dbReference>
<evidence type="ECO:0000256" key="4">
    <source>
        <dbReference type="ARBA" id="ARBA00022723"/>
    </source>
</evidence>
<evidence type="ECO:0000256" key="8">
    <source>
        <dbReference type="ARBA" id="ARBA00022833"/>
    </source>
</evidence>
<dbReference type="InterPro" id="IPR020629">
    <property type="entry name" value="FPG_Glyclase"/>
</dbReference>
<evidence type="ECO:0000256" key="3">
    <source>
        <dbReference type="ARBA" id="ARBA00011245"/>
    </source>
</evidence>
<feature type="active site" description="Proton donor; for delta-elimination activity" evidence="15">
    <location>
        <position position="265"/>
    </location>
</feature>
<keyword evidence="10 15" id="KW-0234">DNA repair</keyword>
<dbReference type="SMART" id="SM01232">
    <property type="entry name" value="H2TH"/>
    <property type="match status" value="1"/>
</dbReference>
<comment type="subunit">
    <text evidence="3 15">Monomer.</text>
</comment>
<comment type="catalytic activity">
    <reaction evidence="1 15">
        <text>Hydrolysis of DNA containing ring-opened 7-methylguanine residues, releasing 2,6-diamino-4-hydroxy-5-(N-methyl)formamidopyrimidine.</text>
        <dbReference type="EC" id="3.2.2.23"/>
    </reaction>
</comment>
<feature type="binding site" evidence="15">
    <location>
        <position position="113"/>
    </location>
    <ligand>
        <name>DNA</name>
        <dbReference type="ChEBI" id="CHEBI:16991"/>
    </ligand>
</feature>
<dbReference type="NCBIfam" id="NF002211">
    <property type="entry name" value="PRK01103.1"/>
    <property type="match status" value="1"/>
</dbReference>
<dbReference type="InterPro" id="IPR035937">
    <property type="entry name" value="FPG_N"/>
</dbReference>
<dbReference type="Pfam" id="PF01149">
    <property type="entry name" value="Fapy_DNA_glyco"/>
    <property type="match status" value="1"/>
</dbReference>
<feature type="domain" description="Formamidopyrimidine-DNA glycosylase catalytic" evidence="16">
    <location>
        <begin position="2"/>
        <end position="119"/>
    </location>
</feature>
<dbReference type="EMBL" id="CP046276">
    <property type="protein sequence ID" value="QGS52256.1"/>
    <property type="molecule type" value="Genomic_DNA"/>
</dbReference>
<evidence type="ECO:0000256" key="6">
    <source>
        <dbReference type="ARBA" id="ARBA00022771"/>
    </source>
</evidence>
<feature type="domain" description="Formamidopyrimidine-DNA glycosylase H2TH DNA-binding" evidence="17">
    <location>
        <begin position="135"/>
        <end position="227"/>
    </location>
</feature>
<dbReference type="EC" id="4.2.99.18" evidence="15"/>
<comment type="cofactor">
    <cofactor evidence="15">
        <name>Zn(2+)</name>
        <dbReference type="ChEBI" id="CHEBI:29105"/>
    </cofactor>
    <text evidence="15">Binds 1 zinc ion per subunit.</text>
</comment>
<evidence type="ECO:0000256" key="14">
    <source>
        <dbReference type="ARBA" id="ARBA00044632"/>
    </source>
</evidence>
<dbReference type="PANTHER" id="PTHR22993">
    <property type="entry name" value="FORMAMIDOPYRIMIDINE-DNA GLYCOSYLASE"/>
    <property type="match status" value="1"/>
</dbReference>
<dbReference type="InterPro" id="IPR010979">
    <property type="entry name" value="Ribosomal_uS13-like_H2TH"/>
</dbReference>
<dbReference type="SUPFAM" id="SSF57716">
    <property type="entry name" value="Glucocorticoid receptor-like (DNA-binding domain)"/>
    <property type="match status" value="1"/>
</dbReference>
<dbReference type="GO" id="GO:0140078">
    <property type="term" value="F:class I DNA-(apurinic or apyrimidinic site) endonuclease activity"/>
    <property type="evidence" value="ECO:0007669"/>
    <property type="project" value="UniProtKB-EC"/>
</dbReference>
<keyword evidence="12 15" id="KW-0511">Multifunctional enzyme</keyword>
<keyword evidence="11 15" id="KW-0456">Lyase</keyword>
<protein>
    <recommendedName>
        <fullName evidence="15">Formamidopyrimidine-DNA glycosylase</fullName>
        <shortName evidence="15">Fapy-DNA glycosylase</shortName>
        <ecNumber evidence="15">3.2.2.23</ecNumber>
    </recommendedName>
    <alternativeName>
        <fullName evidence="15">DNA-(apurinic or apyrimidinic site) lyase MutM</fullName>
        <shortName evidence="15">AP lyase MutM</shortName>
        <ecNumber evidence="15">4.2.99.18</ecNumber>
    </alternativeName>
</protein>
<evidence type="ECO:0000256" key="9">
    <source>
        <dbReference type="ARBA" id="ARBA00023125"/>
    </source>
</evidence>
<evidence type="ECO:0000313" key="18">
    <source>
        <dbReference type="EMBL" id="QGS52256.1"/>
    </source>
</evidence>
<dbReference type="NCBIfam" id="TIGR00577">
    <property type="entry name" value="fpg"/>
    <property type="match status" value="1"/>
</dbReference>
<dbReference type="SUPFAM" id="SSF81624">
    <property type="entry name" value="N-terminal domain of MutM-like DNA repair proteins"/>
    <property type="match status" value="1"/>
</dbReference>
<dbReference type="RefSeq" id="WP_156007031.1">
    <property type="nucleotide sequence ID" value="NZ_CP046276.1"/>
</dbReference>
<dbReference type="AlphaFoldDB" id="A0A6I6C9I8"/>
<dbReference type="GO" id="GO:0003684">
    <property type="term" value="F:damaged DNA binding"/>
    <property type="evidence" value="ECO:0007669"/>
    <property type="project" value="InterPro"/>
</dbReference>
<dbReference type="InterPro" id="IPR012319">
    <property type="entry name" value="FPG_cat"/>
</dbReference>
<dbReference type="Proteomes" id="UP000424468">
    <property type="component" value="Chromosome"/>
</dbReference>
<dbReference type="Pfam" id="PF06827">
    <property type="entry name" value="zf-FPG_IleRS"/>
    <property type="match status" value="1"/>
</dbReference>
<dbReference type="KEGG" id="stab:STABA_v1c09010"/>
<evidence type="ECO:0000256" key="2">
    <source>
        <dbReference type="ARBA" id="ARBA00009409"/>
    </source>
</evidence>
<dbReference type="GO" id="GO:0008270">
    <property type="term" value="F:zinc ion binding"/>
    <property type="evidence" value="ECO:0007669"/>
    <property type="project" value="UniProtKB-KW"/>
</dbReference>
<feature type="active site" description="Schiff-base intermediate with DNA" evidence="15">
    <location>
        <position position="2"/>
    </location>
</feature>
<feature type="active site" description="Proton donor" evidence="15">
    <location>
        <position position="3"/>
    </location>
</feature>
<evidence type="ECO:0000256" key="15">
    <source>
        <dbReference type="HAMAP-Rule" id="MF_00103"/>
    </source>
</evidence>
<evidence type="ECO:0000259" key="16">
    <source>
        <dbReference type="SMART" id="SM00898"/>
    </source>
</evidence>
<evidence type="ECO:0000256" key="1">
    <source>
        <dbReference type="ARBA" id="ARBA00001668"/>
    </source>
</evidence>
<accession>A0A6I6C9I8</accession>